<sequence length="268" mass="30763">MDEIHVKSDITYKGGKIFAPNLDQRTQPERCSRSERGSLAKLAPQLTVKACFPSSIERQHVRLVLNVFNDLTLSALEIQNEKCCREYRNNTSTFVRILLTLWKIFNVSIPFKEQITNYLTESCGFSYLLSAFQQTDQLEHHCGLYRMMADSSYHISYIQILETERRLKLSNILKMFSDQQDSSKSIHSLVRSTTSPFITSSDDQIVLEPYLDGIALAISRSRRLKYPSEPVLSSVITVWKILFAIEDNDHLANLLVHGPARKYQLSSH</sequence>
<organism evidence="1 2">
    <name type="scientific">Oopsacas minuta</name>
    <dbReference type="NCBI Taxonomy" id="111878"/>
    <lineage>
        <taxon>Eukaryota</taxon>
        <taxon>Metazoa</taxon>
        <taxon>Porifera</taxon>
        <taxon>Hexactinellida</taxon>
        <taxon>Hexasterophora</taxon>
        <taxon>Lyssacinosida</taxon>
        <taxon>Leucopsacidae</taxon>
        <taxon>Oopsacas</taxon>
    </lineage>
</organism>
<dbReference type="EMBL" id="JAKMXF010000099">
    <property type="protein sequence ID" value="KAI6658298.1"/>
    <property type="molecule type" value="Genomic_DNA"/>
</dbReference>
<protein>
    <submittedName>
        <fullName evidence="1">Uncharacterized protein</fullName>
    </submittedName>
</protein>
<comment type="caution">
    <text evidence="1">The sequence shown here is derived from an EMBL/GenBank/DDBJ whole genome shotgun (WGS) entry which is preliminary data.</text>
</comment>
<evidence type="ECO:0000313" key="1">
    <source>
        <dbReference type="EMBL" id="KAI6658298.1"/>
    </source>
</evidence>
<reference evidence="1 2" key="1">
    <citation type="journal article" date="2023" name="BMC Biol.">
        <title>The compact genome of the sponge Oopsacas minuta (Hexactinellida) is lacking key metazoan core genes.</title>
        <authorList>
            <person name="Santini S."/>
            <person name="Schenkelaars Q."/>
            <person name="Jourda C."/>
            <person name="Duchesne M."/>
            <person name="Belahbib H."/>
            <person name="Rocher C."/>
            <person name="Selva M."/>
            <person name="Riesgo A."/>
            <person name="Vervoort M."/>
            <person name="Leys S.P."/>
            <person name="Kodjabachian L."/>
            <person name="Le Bivic A."/>
            <person name="Borchiellini C."/>
            <person name="Claverie J.M."/>
            <person name="Renard E."/>
        </authorList>
    </citation>
    <scope>NUCLEOTIDE SEQUENCE [LARGE SCALE GENOMIC DNA]</scope>
    <source>
        <strain evidence="1">SPO-2</strain>
    </source>
</reference>
<dbReference type="Proteomes" id="UP001165289">
    <property type="component" value="Unassembled WGS sequence"/>
</dbReference>
<gene>
    <name evidence="1" type="ORF">LOD99_15567</name>
</gene>
<proteinExistence type="predicted"/>
<evidence type="ECO:0000313" key="2">
    <source>
        <dbReference type="Proteomes" id="UP001165289"/>
    </source>
</evidence>
<accession>A0AAV7KBT3</accession>
<keyword evidence="2" id="KW-1185">Reference proteome</keyword>
<name>A0AAV7KBT3_9METZ</name>
<dbReference type="AlphaFoldDB" id="A0AAV7KBT3"/>